<dbReference type="PANTHER" id="PTHR23510">
    <property type="entry name" value="INNER MEMBRANE TRANSPORT PROTEIN YAJR"/>
    <property type="match status" value="1"/>
</dbReference>
<keyword evidence="3 5" id="KW-1133">Transmembrane helix</keyword>
<keyword evidence="2 5" id="KW-0812">Transmembrane</keyword>
<evidence type="ECO:0000313" key="7">
    <source>
        <dbReference type="Proteomes" id="UP001281410"/>
    </source>
</evidence>
<dbReference type="GO" id="GO:0016020">
    <property type="term" value="C:membrane"/>
    <property type="evidence" value="ECO:0007669"/>
    <property type="project" value="UniProtKB-SubCell"/>
</dbReference>
<sequence>MMLLRTRFQLFVYFMLKYAMEILLAESSVITTYYFIWSTSSVAIFLACLGLTVLPVNIIIGNYISNIFEERQVLLASEIIVCIGILLSFNIVTPYTVPQYVGSALVTFVAAEVLEGVNLSLLSRVMSSRLSRGTYNGGLLSTEAGTLARVIADGTITLSGYLGESKLLNATLLPSLFICISSIVATCFTYNSLY</sequence>
<reference evidence="6" key="1">
    <citation type="journal article" date="2023" name="Plant J.">
        <title>Genome sequences and population genomics provide insights into the demographic history, inbreeding, and mutation load of two 'living fossil' tree species of Dipteronia.</title>
        <authorList>
            <person name="Feng Y."/>
            <person name="Comes H.P."/>
            <person name="Chen J."/>
            <person name="Zhu S."/>
            <person name="Lu R."/>
            <person name="Zhang X."/>
            <person name="Li P."/>
            <person name="Qiu J."/>
            <person name="Olsen K.M."/>
            <person name="Qiu Y."/>
        </authorList>
    </citation>
    <scope>NUCLEOTIDE SEQUENCE</scope>
    <source>
        <strain evidence="6">NBL</strain>
    </source>
</reference>
<dbReference type="AlphaFoldDB" id="A0AAD9ZX84"/>
<feature type="transmembrane region" description="Helical" evidence="5">
    <location>
        <begin position="42"/>
        <end position="61"/>
    </location>
</feature>
<feature type="transmembrane region" description="Helical" evidence="5">
    <location>
        <begin position="167"/>
        <end position="191"/>
    </location>
</feature>
<evidence type="ECO:0000256" key="1">
    <source>
        <dbReference type="ARBA" id="ARBA00004141"/>
    </source>
</evidence>
<keyword evidence="7" id="KW-1185">Reference proteome</keyword>
<evidence type="ECO:0000256" key="5">
    <source>
        <dbReference type="SAM" id="Phobius"/>
    </source>
</evidence>
<comment type="caution">
    <text evidence="6">The sequence shown here is derived from an EMBL/GenBank/DDBJ whole genome shotgun (WGS) entry which is preliminary data.</text>
</comment>
<evidence type="ECO:0000256" key="2">
    <source>
        <dbReference type="ARBA" id="ARBA00022692"/>
    </source>
</evidence>
<proteinExistence type="predicted"/>
<evidence type="ECO:0000256" key="3">
    <source>
        <dbReference type="ARBA" id="ARBA00022989"/>
    </source>
</evidence>
<feature type="transmembrane region" description="Helical" evidence="5">
    <location>
        <begin position="99"/>
        <end position="122"/>
    </location>
</feature>
<gene>
    <name evidence="6" type="ORF">Dsin_026227</name>
</gene>
<protein>
    <submittedName>
        <fullName evidence="6">Uncharacterized protein</fullName>
    </submittedName>
</protein>
<evidence type="ECO:0000313" key="6">
    <source>
        <dbReference type="EMBL" id="KAK3194917.1"/>
    </source>
</evidence>
<evidence type="ECO:0000256" key="4">
    <source>
        <dbReference type="ARBA" id="ARBA00023136"/>
    </source>
</evidence>
<name>A0AAD9ZX84_9ROSI</name>
<dbReference type="Proteomes" id="UP001281410">
    <property type="component" value="Unassembled WGS sequence"/>
</dbReference>
<organism evidence="6 7">
    <name type="scientific">Dipteronia sinensis</name>
    <dbReference type="NCBI Taxonomy" id="43782"/>
    <lineage>
        <taxon>Eukaryota</taxon>
        <taxon>Viridiplantae</taxon>
        <taxon>Streptophyta</taxon>
        <taxon>Embryophyta</taxon>
        <taxon>Tracheophyta</taxon>
        <taxon>Spermatophyta</taxon>
        <taxon>Magnoliopsida</taxon>
        <taxon>eudicotyledons</taxon>
        <taxon>Gunneridae</taxon>
        <taxon>Pentapetalae</taxon>
        <taxon>rosids</taxon>
        <taxon>malvids</taxon>
        <taxon>Sapindales</taxon>
        <taxon>Sapindaceae</taxon>
        <taxon>Hippocastanoideae</taxon>
        <taxon>Acereae</taxon>
        <taxon>Dipteronia</taxon>
    </lineage>
</organism>
<comment type="subcellular location">
    <subcellularLocation>
        <location evidence="1">Membrane</location>
        <topology evidence="1">Multi-pass membrane protein</topology>
    </subcellularLocation>
</comment>
<dbReference type="PANTHER" id="PTHR23510:SF21">
    <property type="entry name" value="SPX DOMAIN-CONTAINING PROTEIN"/>
    <property type="match status" value="1"/>
</dbReference>
<feature type="transmembrane region" description="Helical" evidence="5">
    <location>
        <begin position="73"/>
        <end position="93"/>
    </location>
</feature>
<keyword evidence="4 5" id="KW-0472">Membrane</keyword>
<feature type="transmembrane region" description="Helical" evidence="5">
    <location>
        <begin position="12"/>
        <end position="36"/>
    </location>
</feature>
<accession>A0AAD9ZX84</accession>
<dbReference type="EMBL" id="JANJYJ010000008">
    <property type="protein sequence ID" value="KAK3194917.1"/>
    <property type="molecule type" value="Genomic_DNA"/>
</dbReference>
<dbReference type="InterPro" id="IPR051068">
    <property type="entry name" value="MFS_Domain-Containing_Protein"/>
</dbReference>